<protein>
    <submittedName>
        <fullName evidence="1">Uncharacterized protein</fullName>
    </submittedName>
</protein>
<proteinExistence type="predicted"/>
<sequence>MIPWVIAIFMSGACIFFWIRAANCELHPMRQNLEGAAKQVELYRVLYNQALGDAEKRAYMHERYRECCRVYSRQAKEFNAKLQCLYYLPAAWYFRYTPISEGPDI</sequence>
<evidence type="ECO:0000313" key="1">
    <source>
        <dbReference type="EMBL" id="MPM84723.1"/>
    </source>
</evidence>
<dbReference type="AlphaFoldDB" id="A0A645D703"/>
<dbReference type="EMBL" id="VSSQ01033199">
    <property type="protein sequence ID" value="MPM84723.1"/>
    <property type="molecule type" value="Genomic_DNA"/>
</dbReference>
<name>A0A645D703_9ZZZZ</name>
<organism evidence="1">
    <name type="scientific">bioreactor metagenome</name>
    <dbReference type="NCBI Taxonomy" id="1076179"/>
    <lineage>
        <taxon>unclassified sequences</taxon>
        <taxon>metagenomes</taxon>
        <taxon>ecological metagenomes</taxon>
    </lineage>
</organism>
<reference evidence="1" key="1">
    <citation type="submission" date="2019-08" db="EMBL/GenBank/DDBJ databases">
        <authorList>
            <person name="Kucharzyk K."/>
            <person name="Murdoch R.W."/>
            <person name="Higgins S."/>
            <person name="Loffler F."/>
        </authorList>
    </citation>
    <scope>NUCLEOTIDE SEQUENCE</scope>
</reference>
<accession>A0A645D703</accession>
<gene>
    <name evidence="1" type="ORF">SDC9_131799</name>
</gene>
<comment type="caution">
    <text evidence="1">The sequence shown here is derived from an EMBL/GenBank/DDBJ whole genome shotgun (WGS) entry which is preliminary data.</text>
</comment>